<proteinExistence type="predicted"/>
<dbReference type="RefSeq" id="WP_035738002.1">
    <property type="nucleotide sequence ID" value="NZ_JACTRV010000019.1"/>
</dbReference>
<comment type="caution">
    <text evidence="1">The sequence shown here is derived from an EMBL/GenBank/DDBJ whole genome shotgun (WGS) entry which is preliminary data.</text>
</comment>
<evidence type="ECO:0000313" key="2">
    <source>
        <dbReference type="Proteomes" id="UP000029117"/>
    </source>
</evidence>
<gene>
    <name evidence="1" type="ORF">DR78_1970</name>
</gene>
<evidence type="ECO:0000313" key="1">
    <source>
        <dbReference type="EMBL" id="KFJ43051.1"/>
    </source>
</evidence>
<dbReference type="EMBL" id="JOUE01000005">
    <property type="protein sequence ID" value="KFJ43051.1"/>
    <property type="molecule type" value="Genomic_DNA"/>
</dbReference>
<reference evidence="1 2" key="1">
    <citation type="submission" date="2014-04" db="EMBL/GenBank/DDBJ databases">
        <authorList>
            <person name="Bishop-Lilly K.A."/>
            <person name="Broomall S.M."/>
            <person name="Chain P.S."/>
            <person name="Chertkov O."/>
            <person name="Coyne S.R."/>
            <person name="Daligault H.E."/>
            <person name="Davenport K.W."/>
            <person name="Erkkila T."/>
            <person name="Frey K.G."/>
            <person name="Gibbons H.S."/>
            <person name="Gu W."/>
            <person name="Jaissle J."/>
            <person name="Johnson S.L."/>
            <person name="Koroleva G.I."/>
            <person name="Ladner J.T."/>
            <person name="Lo C.-C."/>
            <person name="Minogue T.D."/>
            <person name="Munk C."/>
            <person name="Palacios G.F."/>
            <person name="Redden C.L."/>
            <person name="Rosenzweig C.N."/>
            <person name="Scholz M.B."/>
            <person name="Teshima H."/>
            <person name="Xu Y."/>
        </authorList>
    </citation>
    <scope>NUCLEOTIDE SEQUENCE [LARGE SCALE GENOMIC DNA]</scope>
    <source>
        <strain evidence="1 2">FAJ</strain>
    </source>
</reference>
<protein>
    <submittedName>
        <fullName evidence="1">Uncharacterized protein</fullName>
    </submittedName>
</protein>
<accession>A0AAW3DC94</accession>
<dbReference type="Proteomes" id="UP000029117">
    <property type="component" value="Unassembled WGS sequence"/>
</dbReference>
<organism evidence="1 2">
    <name type="scientific">Francisella philomiragia</name>
    <dbReference type="NCBI Taxonomy" id="28110"/>
    <lineage>
        <taxon>Bacteria</taxon>
        <taxon>Pseudomonadati</taxon>
        <taxon>Pseudomonadota</taxon>
        <taxon>Gammaproteobacteria</taxon>
        <taxon>Thiotrichales</taxon>
        <taxon>Francisellaceae</taxon>
        <taxon>Francisella</taxon>
    </lineage>
</organism>
<name>A0AAW3DC94_9GAMM</name>
<sequence>MSSKNCQSQNHKMQYAIHVPFKNKPGILLDVNEYPFYAQTIEKIKKMTDEDFNDISNLCMEEKLVEENDEDEIIVDVVGCYMTSREKNKTDIKKDLDSSNFKKHGLIDQNTLYCFGFYNIEITERSNLYHV</sequence>
<dbReference type="AlphaFoldDB" id="A0AAW3DC94"/>